<evidence type="ECO:0000259" key="6">
    <source>
        <dbReference type="PROSITE" id="PS50262"/>
    </source>
</evidence>
<feature type="transmembrane region" description="Helical" evidence="5">
    <location>
        <begin position="211"/>
        <end position="233"/>
    </location>
</feature>
<feature type="transmembrane region" description="Helical" evidence="5">
    <location>
        <begin position="33"/>
        <end position="57"/>
    </location>
</feature>
<keyword evidence="4 5" id="KW-0472">Membrane</keyword>
<feature type="domain" description="G-protein coupled receptors family 1 profile" evidence="6">
    <location>
        <begin position="48"/>
        <end position="335"/>
    </location>
</feature>
<dbReference type="Proteomes" id="UP000076420">
    <property type="component" value="Unassembled WGS sequence"/>
</dbReference>
<keyword evidence="2 5" id="KW-0812">Transmembrane</keyword>
<name>A0A2C9KY07_BIOGL</name>
<evidence type="ECO:0000256" key="3">
    <source>
        <dbReference type="ARBA" id="ARBA00022989"/>
    </source>
</evidence>
<dbReference type="GO" id="GO:0008528">
    <property type="term" value="F:G protein-coupled peptide receptor activity"/>
    <property type="evidence" value="ECO:0007669"/>
    <property type="project" value="InterPro"/>
</dbReference>
<protein>
    <recommendedName>
        <fullName evidence="6">G-protein coupled receptors family 1 profile domain-containing protein</fullName>
    </recommendedName>
</protein>
<dbReference type="OrthoDB" id="6092968at2759"/>
<reference evidence="7" key="1">
    <citation type="submission" date="2020-05" db="UniProtKB">
        <authorList>
            <consortium name="EnsemblMetazoa"/>
        </authorList>
    </citation>
    <scope>IDENTIFICATION</scope>
    <source>
        <strain evidence="7">BB02</strain>
    </source>
</reference>
<dbReference type="InterPro" id="IPR052954">
    <property type="entry name" value="GPCR-Ligand_Int"/>
</dbReference>
<comment type="subcellular location">
    <subcellularLocation>
        <location evidence="1">Membrane</location>
    </subcellularLocation>
</comment>
<evidence type="ECO:0000256" key="5">
    <source>
        <dbReference type="SAM" id="Phobius"/>
    </source>
</evidence>
<feature type="transmembrane region" description="Helical" evidence="5">
    <location>
        <begin position="69"/>
        <end position="95"/>
    </location>
</feature>
<dbReference type="EnsemblMetazoa" id="BGLB024850-RA">
    <property type="protein sequence ID" value="BGLB024850-PA"/>
    <property type="gene ID" value="BGLB024850"/>
</dbReference>
<dbReference type="Gene3D" id="1.20.1070.10">
    <property type="entry name" value="Rhodopsin 7-helix transmembrane proteins"/>
    <property type="match status" value="1"/>
</dbReference>
<evidence type="ECO:0000313" key="8">
    <source>
        <dbReference type="Proteomes" id="UP000076420"/>
    </source>
</evidence>
<feature type="transmembrane region" description="Helical" evidence="5">
    <location>
        <begin position="276"/>
        <end position="295"/>
    </location>
</feature>
<evidence type="ECO:0000256" key="1">
    <source>
        <dbReference type="ARBA" id="ARBA00004370"/>
    </source>
</evidence>
<dbReference type="SUPFAM" id="SSF81321">
    <property type="entry name" value="Family A G protein-coupled receptor-like"/>
    <property type="match status" value="1"/>
</dbReference>
<dbReference type="PROSITE" id="PS50262">
    <property type="entry name" value="G_PROTEIN_RECEP_F1_2"/>
    <property type="match status" value="1"/>
</dbReference>
<gene>
    <name evidence="7" type="primary">106060512</name>
</gene>
<dbReference type="VEuPathDB" id="VectorBase:BGLB024850"/>
<dbReference type="Pfam" id="PF10324">
    <property type="entry name" value="7TM_GPCR_Srw"/>
    <property type="match status" value="1"/>
</dbReference>
<dbReference type="PANTHER" id="PTHR46641">
    <property type="entry name" value="FMRFAMIDE RECEPTOR-RELATED"/>
    <property type="match status" value="1"/>
</dbReference>
<accession>A0A2C9KY07</accession>
<evidence type="ECO:0000256" key="2">
    <source>
        <dbReference type="ARBA" id="ARBA00022692"/>
    </source>
</evidence>
<dbReference type="InterPro" id="IPR017452">
    <property type="entry name" value="GPCR_Rhodpsn_7TM"/>
</dbReference>
<sequence>MNNFTSLQTTQANTLTLQVPLISLQTYELWVEILHVPTLALSILGIITNIINIRVFLRQGVTSDSPTMSLFALSVSDFLVCSLIFPQAVCFYFDAHSDIQNVLIKNCFVLSTMASTYPHIVCTKITCWLTVYISVERAVSVVLPLKVKSMFKVQNTVKIIVLICLVLVVAHIPYATTTSVIWLSDPNRNNSYRAVNSHSALGSLFFQLNNIIINLSLTSVAMIVVAMATFTMVKRLIRSQKWRALVSSAKYAQRTSQNDNASDALSLKETEVVKTMVAITTIFLACQAVSHIPAIVMSTVPGVAVDGYNRYVFNLIYSVRFVFEVLNSAVHFFVYFKLSSKYNKTLTDLRTKSS</sequence>
<dbReference type="GO" id="GO:0016020">
    <property type="term" value="C:membrane"/>
    <property type="evidence" value="ECO:0007669"/>
    <property type="project" value="UniProtKB-SubCell"/>
</dbReference>
<organism evidence="7 8">
    <name type="scientific">Biomphalaria glabrata</name>
    <name type="common">Bloodfluke planorb</name>
    <name type="synonym">Freshwater snail</name>
    <dbReference type="NCBI Taxonomy" id="6526"/>
    <lineage>
        <taxon>Eukaryota</taxon>
        <taxon>Metazoa</taxon>
        <taxon>Spiralia</taxon>
        <taxon>Lophotrochozoa</taxon>
        <taxon>Mollusca</taxon>
        <taxon>Gastropoda</taxon>
        <taxon>Heterobranchia</taxon>
        <taxon>Euthyneura</taxon>
        <taxon>Panpulmonata</taxon>
        <taxon>Hygrophila</taxon>
        <taxon>Lymnaeoidea</taxon>
        <taxon>Planorbidae</taxon>
        <taxon>Biomphalaria</taxon>
    </lineage>
</organism>
<feature type="transmembrane region" description="Helical" evidence="5">
    <location>
        <begin position="315"/>
        <end position="336"/>
    </location>
</feature>
<dbReference type="VEuPathDB" id="VectorBase:BGLAX_032567"/>
<proteinExistence type="predicted"/>
<evidence type="ECO:0000256" key="4">
    <source>
        <dbReference type="ARBA" id="ARBA00023136"/>
    </source>
</evidence>
<keyword evidence="3 5" id="KW-1133">Transmembrane helix</keyword>
<dbReference type="RefSeq" id="XP_013073876.2">
    <property type="nucleotide sequence ID" value="XM_013218422.2"/>
</dbReference>
<dbReference type="InterPro" id="IPR019427">
    <property type="entry name" value="7TM_GPCR_serpentine_rcpt_Srw"/>
</dbReference>
<dbReference type="AlphaFoldDB" id="A0A2C9KY07"/>
<feature type="transmembrane region" description="Helical" evidence="5">
    <location>
        <begin position="156"/>
        <end position="174"/>
    </location>
</feature>
<evidence type="ECO:0000313" key="7">
    <source>
        <dbReference type="EnsemblMetazoa" id="BGLB024850-PA"/>
    </source>
</evidence>
<dbReference type="KEGG" id="bgt:106060512"/>